<dbReference type="AlphaFoldDB" id="A0A926I6D9"/>
<evidence type="ECO:0000313" key="1">
    <source>
        <dbReference type="EMBL" id="MBC8559800.1"/>
    </source>
</evidence>
<gene>
    <name evidence="1" type="ORF">H8710_06915</name>
</gene>
<keyword evidence="2" id="KW-1185">Reference proteome</keyword>
<dbReference type="InterPro" id="IPR045507">
    <property type="entry name" value="DUF6483"/>
</dbReference>
<dbReference type="EMBL" id="JACRSV010000002">
    <property type="protein sequence ID" value="MBC8559800.1"/>
    <property type="molecule type" value="Genomic_DNA"/>
</dbReference>
<comment type="caution">
    <text evidence="1">The sequence shown here is derived from an EMBL/GenBank/DDBJ whole genome shotgun (WGS) entry which is preliminary data.</text>
</comment>
<evidence type="ECO:0000313" key="2">
    <source>
        <dbReference type="Proteomes" id="UP000610760"/>
    </source>
</evidence>
<dbReference type="Pfam" id="PF20092">
    <property type="entry name" value="DUF6483"/>
    <property type="match status" value="1"/>
</dbReference>
<protein>
    <submittedName>
        <fullName evidence="1">Uncharacterized protein</fullName>
    </submittedName>
</protein>
<sequence length="116" mass="13287">MRQIEGMANVIAQVVFHKKNTTFDLDDEIQESRAAIFHDKLKDLLSEGKVNQAENLLFESLDPGDRCYLALALDFYVTLDGWDENRLSRCDFSRDEVAMGLSDVLRIYGLSQLEIK</sequence>
<name>A0A926I6D9_9FIRM</name>
<reference evidence="1" key="1">
    <citation type="submission" date="2020-08" db="EMBL/GenBank/DDBJ databases">
        <title>Genome public.</title>
        <authorList>
            <person name="Liu C."/>
            <person name="Sun Q."/>
        </authorList>
    </citation>
    <scope>NUCLEOTIDE SEQUENCE</scope>
    <source>
        <strain evidence="1">NSJ-33</strain>
    </source>
</reference>
<proteinExistence type="predicted"/>
<accession>A0A926I6D9</accession>
<organism evidence="1 2">
    <name type="scientific">Fumia xinanensis</name>
    <dbReference type="NCBI Taxonomy" id="2763659"/>
    <lineage>
        <taxon>Bacteria</taxon>
        <taxon>Bacillati</taxon>
        <taxon>Bacillota</taxon>
        <taxon>Clostridia</taxon>
        <taxon>Eubacteriales</taxon>
        <taxon>Oscillospiraceae</taxon>
        <taxon>Fumia</taxon>
    </lineage>
</organism>
<dbReference type="Proteomes" id="UP000610760">
    <property type="component" value="Unassembled WGS sequence"/>
</dbReference>